<dbReference type="InterPro" id="IPR013154">
    <property type="entry name" value="ADH-like_N"/>
</dbReference>
<dbReference type="InterPro" id="IPR036291">
    <property type="entry name" value="NAD(P)-bd_dom_sf"/>
</dbReference>
<dbReference type="AlphaFoldDB" id="A0A9D1YTS3"/>
<reference evidence="2" key="1">
    <citation type="journal article" date="2021" name="PeerJ">
        <title>Extensive microbial diversity within the chicken gut microbiome revealed by metagenomics and culture.</title>
        <authorList>
            <person name="Gilroy R."/>
            <person name="Ravi A."/>
            <person name="Getino M."/>
            <person name="Pursley I."/>
            <person name="Horton D.L."/>
            <person name="Alikhan N.F."/>
            <person name="Baker D."/>
            <person name="Gharbi K."/>
            <person name="Hall N."/>
            <person name="Watson M."/>
            <person name="Adriaenssens E.M."/>
            <person name="Foster-Nyarko E."/>
            <person name="Jarju S."/>
            <person name="Secka A."/>
            <person name="Antonio M."/>
            <person name="Oren A."/>
            <person name="Chaudhuri R.R."/>
            <person name="La Ragione R."/>
            <person name="Hildebrand F."/>
            <person name="Pallen M.J."/>
        </authorList>
    </citation>
    <scope>NUCLEOTIDE SEQUENCE</scope>
    <source>
        <strain evidence="2">ChiGjej1B1-98</strain>
    </source>
</reference>
<dbReference type="InterPro" id="IPR011032">
    <property type="entry name" value="GroES-like_sf"/>
</dbReference>
<evidence type="ECO:0000313" key="3">
    <source>
        <dbReference type="Proteomes" id="UP000824005"/>
    </source>
</evidence>
<dbReference type="Pfam" id="PF08240">
    <property type="entry name" value="ADH_N"/>
    <property type="match status" value="1"/>
</dbReference>
<dbReference type="CDD" id="cd05289">
    <property type="entry name" value="MDR_like_2"/>
    <property type="match status" value="1"/>
</dbReference>
<feature type="domain" description="Enoyl reductase (ER)" evidence="1">
    <location>
        <begin position="10"/>
        <end position="300"/>
    </location>
</feature>
<evidence type="ECO:0000259" key="1">
    <source>
        <dbReference type="SMART" id="SM00829"/>
    </source>
</evidence>
<proteinExistence type="predicted"/>
<comment type="caution">
    <text evidence="2">The sequence shown here is derived from an EMBL/GenBank/DDBJ whole genome shotgun (WGS) entry which is preliminary data.</text>
</comment>
<dbReference type="Gene3D" id="3.40.50.720">
    <property type="entry name" value="NAD(P)-binding Rossmann-like Domain"/>
    <property type="match status" value="1"/>
</dbReference>
<dbReference type="Proteomes" id="UP000824005">
    <property type="component" value="Unassembled WGS sequence"/>
</dbReference>
<reference evidence="2" key="2">
    <citation type="submission" date="2021-04" db="EMBL/GenBank/DDBJ databases">
        <authorList>
            <person name="Gilroy R."/>
        </authorList>
    </citation>
    <scope>NUCLEOTIDE SEQUENCE</scope>
    <source>
        <strain evidence="2">ChiGjej1B1-98</strain>
    </source>
</reference>
<name>A0A9D1YTS3_9MICO</name>
<dbReference type="SUPFAM" id="SSF50129">
    <property type="entry name" value="GroES-like"/>
    <property type="match status" value="1"/>
</dbReference>
<dbReference type="PANTHER" id="PTHR43482:SF1">
    <property type="entry name" value="PROTEIN AST1-RELATED"/>
    <property type="match status" value="1"/>
</dbReference>
<dbReference type="EMBL" id="DXDC01000143">
    <property type="protein sequence ID" value="HIY65602.1"/>
    <property type="molecule type" value="Genomic_DNA"/>
</dbReference>
<evidence type="ECO:0000313" key="2">
    <source>
        <dbReference type="EMBL" id="HIY65602.1"/>
    </source>
</evidence>
<dbReference type="InterPro" id="IPR020843">
    <property type="entry name" value="ER"/>
</dbReference>
<protein>
    <submittedName>
        <fullName evidence="2">NADP-dependent oxidoreductase</fullName>
    </submittedName>
</protein>
<dbReference type="Pfam" id="PF13602">
    <property type="entry name" value="ADH_zinc_N_2"/>
    <property type="match status" value="1"/>
</dbReference>
<accession>A0A9D1YTS3</accession>
<dbReference type="GO" id="GO:0016491">
    <property type="term" value="F:oxidoreductase activity"/>
    <property type="evidence" value="ECO:0007669"/>
    <property type="project" value="InterPro"/>
</dbReference>
<dbReference type="SMART" id="SM00829">
    <property type="entry name" value="PKS_ER"/>
    <property type="match status" value="1"/>
</dbReference>
<dbReference type="SUPFAM" id="SSF51735">
    <property type="entry name" value="NAD(P)-binding Rossmann-fold domains"/>
    <property type="match status" value="1"/>
</dbReference>
<gene>
    <name evidence="2" type="ORF">H9830_04925</name>
</gene>
<dbReference type="Gene3D" id="3.90.180.10">
    <property type="entry name" value="Medium-chain alcohol dehydrogenases, catalytic domain"/>
    <property type="match status" value="1"/>
</dbReference>
<sequence length="303" mass="31800">MKAWTHREYGGPEVMRLTEAALPAPEPHEVLVRVEAVSINPVDWKIMASHEKAANFGLALPSGIANDIAGTIEEVGSSVTLWKVGDRVMTSARGRALQEYVVIDPSSVAVAHIPEQLDTAEAACVNIAARTAWDAVEGPARARAGQTLLVHGGSGAVGQFAIQFARRHGVRVVATASASRLGRVRSLGAEAVEYGGDLHEKLQSLAPINAVLDCADGEGVRVGIELGADLHRCISISVKNAHGAGGVATDLEQTAPLQHLIDMVGAGDVEVEIGARYPFARAREAYEAAIAGQHKGKIVIEVG</sequence>
<dbReference type="PANTHER" id="PTHR43482">
    <property type="entry name" value="PROTEIN AST1-RELATED"/>
    <property type="match status" value="1"/>
</dbReference>
<organism evidence="2 3">
    <name type="scientific">Candidatus Agrococcus pullicola</name>
    <dbReference type="NCBI Taxonomy" id="2838429"/>
    <lineage>
        <taxon>Bacteria</taxon>
        <taxon>Bacillati</taxon>
        <taxon>Actinomycetota</taxon>
        <taxon>Actinomycetes</taxon>
        <taxon>Micrococcales</taxon>
        <taxon>Microbacteriaceae</taxon>
        <taxon>Agrococcus</taxon>
    </lineage>
</organism>
<dbReference type="InterPro" id="IPR052585">
    <property type="entry name" value="Lipid_raft_assoc_Zn_ADH"/>
</dbReference>